<evidence type="ECO:0000313" key="6">
    <source>
        <dbReference type="Proteomes" id="UP000240535"/>
    </source>
</evidence>
<dbReference type="InterPro" id="IPR036390">
    <property type="entry name" value="WH_DNA-bd_sf"/>
</dbReference>
<keyword evidence="2" id="KW-0805">Transcription regulation</keyword>
<dbReference type="AlphaFoldDB" id="A0A2P8R233"/>
<dbReference type="Proteomes" id="UP000240535">
    <property type="component" value="Unassembled WGS sequence"/>
</dbReference>
<keyword evidence="4" id="KW-0804">Transcription</keyword>
<name>A0A2P8R233_9BACT</name>
<proteinExistence type="predicted"/>
<dbReference type="InterPro" id="IPR036388">
    <property type="entry name" value="WH-like_DNA-bd_sf"/>
</dbReference>
<dbReference type="GO" id="GO:0003677">
    <property type="term" value="F:DNA binding"/>
    <property type="evidence" value="ECO:0007669"/>
    <property type="project" value="InterPro"/>
</dbReference>
<dbReference type="PANTHER" id="PTHR34824:SF1">
    <property type="entry name" value="HEAT-INDUCIBLE TRANSCRIPTION REPRESSOR HRCA"/>
    <property type="match status" value="1"/>
</dbReference>
<dbReference type="NCBIfam" id="NF003033">
    <property type="entry name" value="PRK03911.1"/>
    <property type="match status" value="1"/>
</dbReference>
<dbReference type="EMBL" id="PDHH01000002">
    <property type="protein sequence ID" value="PSM52557.1"/>
    <property type="molecule type" value="Genomic_DNA"/>
</dbReference>
<dbReference type="SUPFAM" id="SSF46785">
    <property type="entry name" value="Winged helix' DNA-binding domain"/>
    <property type="match status" value="1"/>
</dbReference>
<evidence type="ECO:0000256" key="4">
    <source>
        <dbReference type="ARBA" id="ARBA00023163"/>
    </source>
</evidence>
<keyword evidence="6" id="KW-1185">Reference proteome</keyword>
<dbReference type="OrthoDB" id="9783139at2"/>
<comment type="caution">
    <text evidence="5">The sequence shown here is derived from an EMBL/GenBank/DDBJ whole genome shotgun (WGS) entry which is preliminary data.</text>
</comment>
<dbReference type="GO" id="GO:0045892">
    <property type="term" value="P:negative regulation of DNA-templated transcription"/>
    <property type="evidence" value="ECO:0007669"/>
    <property type="project" value="TreeGrafter"/>
</dbReference>
<protein>
    <submittedName>
        <fullName evidence="5">HrcA family transcriptional regulator</fullName>
    </submittedName>
</protein>
<evidence type="ECO:0000313" key="5">
    <source>
        <dbReference type="EMBL" id="PSM52557.1"/>
    </source>
</evidence>
<sequence length="262" mass="30246">MKLNKRDLILDYIIEAYLDENTPIGSTELGLRMDGLIPASTIRVYFKKLNDEGAIKQLHVSSGRIPTTSTMKKYWLERLDLSEKIDINDEEALADVVSKFNIYCMIFSSDYEILEEVINHKDRFIILSFDKGEIILKFNSKVYSFLSNLIGIELSALEKISIQIGLSELRTKIRELKNSKIEFIANETVAYKIFNDERFKMLLNPSITTRFNQNIIFSPIFDKGFMGIKRDVVYKNSDATMLCAGSVYEDYEKFFNNIMEAA</sequence>
<accession>A0A2P8R233</accession>
<gene>
    <name evidence="5" type="ORF">CQ405_02180</name>
</gene>
<keyword evidence="3" id="KW-0346">Stress response</keyword>
<keyword evidence="1" id="KW-0678">Repressor</keyword>
<reference evidence="6" key="1">
    <citation type="submission" date="2017-10" db="EMBL/GenBank/DDBJ databases">
        <title>Campylobacter species from seals.</title>
        <authorList>
            <person name="Gilbert M.J."/>
            <person name="Zomer A.L."/>
            <person name="Timmerman A.J."/>
            <person name="Duim B."/>
            <person name="Wagenaar J.A."/>
        </authorList>
    </citation>
    <scope>NUCLEOTIDE SEQUENCE [LARGE SCALE GENOMIC DNA]</scope>
    <source>
        <strain evidence="6">17S00004-5</strain>
    </source>
</reference>
<evidence type="ECO:0000256" key="2">
    <source>
        <dbReference type="ARBA" id="ARBA00023015"/>
    </source>
</evidence>
<dbReference type="Gene3D" id="1.10.10.10">
    <property type="entry name" value="Winged helix-like DNA-binding domain superfamily/Winged helix DNA-binding domain"/>
    <property type="match status" value="1"/>
</dbReference>
<evidence type="ECO:0000256" key="1">
    <source>
        <dbReference type="ARBA" id="ARBA00022491"/>
    </source>
</evidence>
<dbReference type="PANTHER" id="PTHR34824">
    <property type="entry name" value="HEAT-INDUCIBLE TRANSCRIPTION REPRESSOR HRCA"/>
    <property type="match status" value="1"/>
</dbReference>
<dbReference type="RefSeq" id="WP_106870151.1">
    <property type="nucleotide sequence ID" value="NZ_CP053841.1"/>
</dbReference>
<evidence type="ECO:0000256" key="3">
    <source>
        <dbReference type="ARBA" id="ARBA00023016"/>
    </source>
</evidence>
<dbReference type="InterPro" id="IPR002571">
    <property type="entry name" value="HrcA"/>
</dbReference>
<organism evidence="5 6">
    <name type="scientific">Campylobacter blaseri</name>
    <dbReference type="NCBI Taxonomy" id="2042961"/>
    <lineage>
        <taxon>Bacteria</taxon>
        <taxon>Pseudomonadati</taxon>
        <taxon>Campylobacterota</taxon>
        <taxon>Epsilonproteobacteria</taxon>
        <taxon>Campylobacterales</taxon>
        <taxon>Campylobacteraceae</taxon>
        <taxon>Campylobacter</taxon>
    </lineage>
</organism>